<keyword evidence="2 3" id="KW-0238">DNA-binding</keyword>
<keyword evidence="3" id="KW-0539">Nucleus</keyword>
<dbReference type="PANTHER" id="PTHR11849:SF201">
    <property type="entry name" value="ETS DNA-BINDING PROTEIN POKKURI"/>
    <property type="match status" value="1"/>
</dbReference>
<gene>
    <name evidence="7" type="primary">Tel</name>
</gene>
<dbReference type="Pfam" id="PF02198">
    <property type="entry name" value="SAM_PNT"/>
    <property type="match status" value="1"/>
</dbReference>
<dbReference type="SUPFAM" id="SSF47769">
    <property type="entry name" value="SAM/Pointed domain"/>
    <property type="match status" value="1"/>
</dbReference>
<feature type="region of interest" description="Disordered" evidence="4">
    <location>
        <begin position="403"/>
        <end position="427"/>
    </location>
</feature>
<dbReference type="AlphaFoldDB" id="A0A0A7CL75"/>
<protein>
    <submittedName>
        <fullName evidence="7">Tel</fullName>
    </submittedName>
</protein>
<dbReference type="PROSITE" id="PS50061">
    <property type="entry name" value="ETS_DOMAIN_3"/>
    <property type="match status" value="1"/>
</dbReference>
<reference evidence="7" key="1">
    <citation type="submission" date="2013-07" db="EMBL/GenBank/DDBJ databases">
        <title>The maternal ETS factor Tel links p38 signaling to the spatial expression of nodal during dorsal-ventral axis formation in the sea urchin embryo.</title>
        <authorList>
            <person name="Quirin M."/>
            <person name="Haillot E."/>
            <person name="Molina D.M."/>
            <person name="DeCroze N."/>
            <person name="Range R."/>
            <person name="Lepage T."/>
        </authorList>
    </citation>
    <scope>NUCLEOTIDE SEQUENCE</scope>
</reference>
<feature type="domain" description="ETS" evidence="5">
    <location>
        <begin position="457"/>
        <end position="538"/>
    </location>
</feature>
<dbReference type="InterPro" id="IPR036390">
    <property type="entry name" value="WH_DNA-bd_sf"/>
</dbReference>
<feature type="compositionally biased region" description="Polar residues" evidence="4">
    <location>
        <begin position="164"/>
        <end position="175"/>
    </location>
</feature>
<dbReference type="FunFam" id="1.10.150.50:FF:000014">
    <property type="entry name" value="Protein c-ets-1 isoform 1"/>
    <property type="match status" value="1"/>
</dbReference>
<dbReference type="InterPro" id="IPR046328">
    <property type="entry name" value="ETS_fam"/>
</dbReference>
<feature type="region of interest" description="Disordered" evidence="4">
    <location>
        <begin position="1"/>
        <end position="53"/>
    </location>
</feature>
<feature type="region of interest" description="Disordered" evidence="4">
    <location>
        <begin position="701"/>
        <end position="738"/>
    </location>
</feature>
<dbReference type="EMBL" id="KF442410">
    <property type="protein sequence ID" value="AIF71186.1"/>
    <property type="molecule type" value="mRNA"/>
</dbReference>
<dbReference type="GO" id="GO:0000981">
    <property type="term" value="F:DNA-binding transcription factor activity, RNA polymerase II-specific"/>
    <property type="evidence" value="ECO:0007669"/>
    <property type="project" value="TreeGrafter"/>
</dbReference>
<dbReference type="Pfam" id="PF00178">
    <property type="entry name" value="Ets"/>
    <property type="match status" value="1"/>
</dbReference>
<feature type="region of interest" description="Disordered" evidence="4">
    <location>
        <begin position="127"/>
        <end position="204"/>
    </location>
</feature>
<dbReference type="Gene3D" id="1.10.10.10">
    <property type="entry name" value="Winged helix-like DNA-binding domain superfamily/Winged helix DNA-binding domain"/>
    <property type="match status" value="1"/>
</dbReference>
<dbReference type="InterPro" id="IPR036388">
    <property type="entry name" value="WH-like_DNA-bd_sf"/>
</dbReference>
<feature type="domain" description="PNT" evidence="6">
    <location>
        <begin position="34"/>
        <end position="118"/>
    </location>
</feature>
<feature type="compositionally biased region" description="Basic and acidic residues" evidence="4">
    <location>
        <begin position="636"/>
        <end position="648"/>
    </location>
</feature>
<proteinExistence type="evidence at transcript level"/>
<dbReference type="PANTHER" id="PTHR11849">
    <property type="entry name" value="ETS"/>
    <property type="match status" value="1"/>
</dbReference>
<dbReference type="PRINTS" id="PR00454">
    <property type="entry name" value="ETSDOMAIN"/>
</dbReference>
<evidence type="ECO:0000259" key="6">
    <source>
        <dbReference type="PROSITE" id="PS51433"/>
    </source>
</evidence>
<dbReference type="InterPro" id="IPR013761">
    <property type="entry name" value="SAM/pointed_sf"/>
</dbReference>
<feature type="compositionally biased region" description="Low complexity" evidence="4">
    <location>
        <begin position="581"/>
        <end position="621"/>
    </location>
</feature>
<dbReference type="PROSITE" id="PS51433">
    <property type="entry name" value="PNT"/>
    <property type="match status" value="1"/>
</dbReference>
<feature type="region of interest" description="Disordered" evidence="4">
    <location>
        <begin position="556"/>
        <end position="683"/>
    </location>
</feature>
<evidence type="ECO:0000313" key="7">
    <source>
        <dbReference type="EMBL" id="AIF71186.1"/>
    </source>
</evidence>
<evidence type="ECO:0000256" key="3">
    <source>
        <dbReference type="RuleBase" id="RU004019"/>
    </source>
</evidence>
<feature type="compositionally biased region" description="Polar residues" evidence="4">
    <location>
        <begin position="137"/>
        <end position="147"/>
    </location>
</feature>
<dbReference type="GO" id="GO:0005634">
    <property type="term" value="C:nucleus"/>
    <property type="evidence" value="ECO:0007669"/>
    <property type="project" value="UniProtKB-SubCell"/>
</dbReference>
<feature type="compositionally biased region" description="Polar residues" evidence="4">
    <location>
        <begin position="562"/>
        <end position="575"/>
    </location>
</feature>
<evidence type="ECO:0000259" key="5">
    <source>
        <dbReference type="PROSITE" id="PS50061"/>
    </source>
</evidence>
<dbReference type="InterPro" id="IPR003118">
    <property type="entry name" value="Pointed_dom"/>
</dbReference>
<dbReference type="SMART" id="SM00413">
    <property type="entry name" value="ETS"/>
    <property type="match status" value="1"/>
</dbReference>
<feature type="compositionally biased region" description="Polar residues" evidence="4">
    <location>
        <begin position="185"/>
        <end position="201"/>
    </location>
</feature>
<comment type="similarity">
    <text evidence="1 3">Belongs to the ETS family.</text>
</comment>
<sequence length="738" mass="81575">MDPASARQVHHSPHPMMQNKDHHHHQSSGGGEESSDTMVLQTTSPMPTNQDPVKWSREEVLNWLKWCQEEFALDNVNAEKFTMNGKALCLMPKQSFCDRAPDCGDILYELLQKLFRKECRFYHPNLSEQRRSPEAHSYNSGRNSGVSEHQHVPGSPREPIGYQGNLTIPPSNSSPRLPMDLSAQPEKSNTPCSDSGHSSPDTAEDLRQAATNNQSTVTHYRRQNAPPMITLTSSTRNSPQQMFDKQQMRLLGAKNLRDNLGDSTMDSTPVPPSPTKRIRMDYGQQGGAASVFSQVNTGHIELRHRANTAERMEALNHRSHESQHPQHHPRLLHVGRRRLSSDDGLAAGRTTSYGVERHSTGAMIGMGGLYNHSSVPAIPVPCTVPSLAAGSAILSRLQQRRNSTGGAEGIRDGLGHNPPHPVSISSMPRRQSMDLDDVFLMDEEGFETRKAAGGDCRLLWDFLVQLLKNKTYMPYIKWEDRRERVFRILDPVQIANLWGLQKNRTNMTYEKLSRALRYYYKMGILQKEQGQKLTYRFLQDPKDIANSQRFSKIARNKDNPENSECITGTSSSASPTHHYLSSTTSISTSISTSSPLTVPSALPSTSMRSSSMMPSSMAPSAHGQGRVYALSTPSTTEHRLYPDPEEACRSSPIGQRSTMGQRSSVHMASSSTTPSPSPPVAVDDPVAIATHQLEGVSMMALTTPWQGGGNSGASSTVGQGLNVKEEPNSRPQSPEMET</sequence>
<dbReference type="SMART" id="SM00251">
    <property type="entry name" value="SAM_PNT"/>
    <property type="match status" value="1"/>
</dbReference>
<dbReference type="SUPFAM" id="SSF46785">
    <property type="entry name" value="Winged helix' DNA-binding domain"/>
    <property type="match status" value="1"/>
</dbReference>
<dbReference type="GO" id="GO:0030154">
    <property type="term" value="P:cell differentiation"/>
    <property type="evidence" value="ECO:0007669"/>
    <property type="project" value="TreeGrafter"/>
</dbReference>
<organism evidence="7">
    <name type="scientific">Paracentrotus lividus</name>
    <name type="common">Common sea urchin</name>
    <dbReference type="NCBI Taxonomy" id="7656"/>
    <lineage>
        <taxon>Eukaryota</taxon>
        <taxon>Metazoa</taxon>
        <taxon>Echinodermata</taxon>
        <taxon>Eleutherozoa</taxon>
        <taxon>Echinozoa</taxon>
        <taxon>Echinoidea</taxon>
        <taxon>Euechinoidea</taxon>
        <taxon>Echinacea</taxon>
        <taxon>Camarodonta</taxon>
        <taxon>Echinidea</taxon>
        <taxon>Echinidae</taxon>
        <taxon>Paracentrotus</taxon>
    </lineage>
</organism>
<dbReference type="GO" id="GO:0043565">
    <property type="term" value="F:sequence-specific DNA binding"/>
    <property type="evidence" value="ECO:0007669"/>
    <property type="project" value="InterPro"/>
</dbReference>
<evidence type="ECO:0000256" key="1">
    <source>
        <dbReference type="ARBA" id="ARBA00005562"/>
    </source>
</evidence>
<accession>A0A0A7CL75</accession>
<evidence type="ECO:0000256" key="4">
    <source>
        <dbReference type="SAM" id="MobiDB-lite"/>
    </source>
</evidence>
<comment type="subcellular location">
    <subcellularLocation>
        <location evidence="3">Nucleus</location>
    </subcellularLocation>
</comment>
<evidence type="ECO:0000256" key="2">
    <source>
        <dbReference type="ARBA" id="ARBA00023125"/>
    </source>
</evidence>
<name>A0A0A7CL75_PARLI</name>
<dbReference type="PROSITE" id="PS00346">
    <property type="entry name" value="ETS_DOMAIN_2"/>
    <property type="match status" value="1"/>
</dbReference>
<feature type="compositionally biased region" description="Polar residues" evidence="4">
    <location>
        <begin position="36"/>
        <end position="51"/>
    </location>
</feature>
<dbReference type="Gene3D" id="1.10.150.50">
    <property type="entry name" value="Transcription Factor, Ets-1"/>
    <property type="match status" value="1"/>
</dbReference>
<dbReference type="PROSITE" id="PS00345">
    <property type="entry name" value="ETS_DOMAIN_1"/>
    <property type="match status" value="1"/>
</dbReference>
<feature type="compositionally biased region" description="Polar residues" evidence="4">
    <location>
        <begin position="652"/>
        <end position="667"/>
    </location>
</feature>
<feature type="compositionally biased region" description="Low complexity" evidence="4">
    <location>
        <begin position="668"/>
        <end position="683"/>
    </location>
</feature>
<dbReference type="InterPro" id="IPR000418">
    <property type="entry name" value="Ets_dom"/>
</dbReference>